<keyword evidence="2 10" id="KW-1003">Cell membrane</keyword>
<evidence type="ECO:0000256" key="2">
    <source>
        <dbReference type="ARBA" id="ARBA00022475"/>
    </source>
</evidence>
<keyword evidence="6 10" id="KW-0407">Ion channel</keyword>
<dbReference type="RefSeq" id="WP_245908248.1">
    <property type="nucleotide sequence ID" value="NZ_PVZG01000006.1"/>
</dbReference>
<dbReference type="InterPro" id="IPR003691">
    <property type="entry name" value="FluC"/>
</dbReference>
<keyword evidence="12" id="KW-1185">Reference proteome</keyword>
<evidence type="ECO:0000256" key="1">
    <source>
        <dbReference type="ARBA" id="ARBA00004651"/>
    </source>
</evidence>
<reference evidence="11 12" key="1">
    <citation type="submission" date="2018-03" db="EMBL/GenBank/DDBJ databases">
        <title>Genomic Encyclopedia of Archaeal and Bacterial Type Strains, Phase II (KMG-II): from individual species to whole genera.</title>
        <authorList>
            <person name="Goeker M."/>
        </authorList>
    </citation>
    <scope>NUCLEOTIDE SEQUENCE [LARGE SCALE GENOMIC DNA]</scope>
    <source>
        <strain evidence="11 12">DSM 45348</strain>
    </source>
</reference>
<dbReference type="GO" id="GO:0140114">
    <property type="term" value="P:cellular detoxification of fluoride"/>
    <property type="evidence" value="ECO:0007669"/>
    <property type="project" value="UniProtKB-UniRule"/>
</dbReference>
<evidence type="ECO:0000256" key="3">
    <source>
        <dbReference type="ARBA" id="ARBA00022692"/>
    </source>
</evidence>
<proteinExistence type="inferred from homology"/>
<comment type="caution">
    <text evidence="11">The sequence shown here is derived from an EMBL/GenBank/DDBJ whole genome shotgun (WGS) entry which is preliminary data.</text>
</comment>
<keyword evidence="3 10" id="KW-0812">Transmembrane</keyword>
<feature type="binding site" evidence="10">
    <location>
        <position position="94"/>
    </location>
    <ligand>
        <name>Na(+)</name>
        <dbReference type="ChEBI" id="CHEBI:29101"/>
        <note>structural</note>
    </ligand>
</feature>
<evidence type="ECO:0000256" key="4">
    <source>
        <dbReference type="ARBA" id="ARBA00022989"/>
    </source>
</evidence>
<gene>
    <name evidence="10" type="primary">fluC</name>
    <name evidence="10" type="synonym">crcB</name>
    <name evidence="11" type="ORF">CLV70_106326</name>
</gene>
<feature type="transmembrane region" description="Helical" evidence="10">
    <location>
        <begin position="21"/>
        <end position="41"/>
    </location>
</feature>
<comment type="subcellular location">
    <subcellularLocation>
        <location evidence="1 10">Cell membrane</location>
        <topology evidence="1 10">Multi-pass membrane protein</topology>
    </subcellularLocation>
</comment>
<feature type="transmembrane region" description="Helical" evidence="10">
    <location>
        <begin position="86"/>
        <end position="104"/>
    </location>
</feature>
<keyword evidence="10" id="KW-0915">Sodium</keyword>
<evidence type="ECO:0000256" key="8">
    <source>
        <dbReference type="ARBA" id="ARBA00035585"/>
    </source>
</evidence>
<comment type="similarity">
    <text evidence="7 10">Belongs to the fluoride channel Fluc/FEX (TC 1.A.43) family.</text>
</comment>
<dbReference type="Proteomes" id="UP000239209">
    <property type="component" value="Unassembled WGS sequence"/>
</dbReference>
<protein>
    <recommendedName>
        <fullName evidence="10">Fluoride-specific ion channel FluC</fullName>
    </recommendedName>
</protein>
<dbReference type="GO" id="GO:0005886">
    <property type="term" value="C:plasma membrane"/>
    <property type="evidence" value="ECO:0007669"/>
    <property type="project" value="UniProtKB-SubCell"/>
</dbReference>
<evidence type="ECO:0000313" key="11">
    <source>
        <dbReference type="EMBL" id="PRY29605.1"/>
    </source>
</evidence>
<dbReference type="GO" id="GO:0062054">
    <property type="term" value="F:fluoride channel activity"/>
    <property type="evidence" value="ECO:0007669"/>
    <property type="project" value="UniProtKB-UniRule"/>
</dbReference>
<keyword evidence="10" id="KW-0479">Metal-binding</keyword>
<dbReference type="GO" id="GO:0046872">
    <property type="term" value="F:metal ion binding"/>
    <property type="evidence" value="ECO:0007669"/>
    <property type="project" value="UniProtKB-KW"/>
</dbReference>
<dbReference type="EMBL" id="PVZG01000006">
    <property type="protein sequence ID" value="PRY29605.1"/>
    <property type="molecule type" value="Genomic_DNA"/>
</dbReference>
<feature type="transmembrane region" description="Helical" evidence="10">
    <location>
        <begin position="116"/>
        <end position="140"/>
    </location>
</feature>
<organism evidence="11 12">
    <name type="scientific">Pseudosporangium ferrugineum</name>
    <dbReference type="NCBI Taxonomy" id="439699"/>
    <lineage>
        <taxon>Bacteria</taxon>
        <taxon>Bacillati</taxon>
        <taxon>Actinomycetota</taxon>
        <taxon>Actinomycetes</taxon>
        <taxon>Micromonosporales</taxon>
        <taxon>Micromonosporaceae</taxon>
        <taxon>Pseudosporangium</taxon>
    </lineage>
</organism>
<comment type="function">
    <text evidence="9 10">Fluoride-specific ion channel. Important for reducing fluoride concentration in the cell, thus reducing its toxicity.</text>
</comment>
<dbReference type="PANTHER" id="PTHR28259">
    <property type="entry name" value="FLUORIDE EXPORT PROTEIN 1-RELATED"/>
    <property type="match status" value="1"/>
</dbReference>
<feature type="binding site" evidence="10">
    <location>
        <position position="97"/>
    </location>
    <ligand>
        <name>Na(+)</name>
        <dbReference type="ChEBI" id="CHEBI:29101"/>
        <note>structural</note>
    </ligand>
</feature>
<evidence type="ECO:0000256" key="5">
    <source>
        <dbReference type="ARBA" id="ARBA00023136"/>
    </source>
</evidence>
<dbReference type="AlphaFoldDB" id="A0A2T0S885"/>
<comment type="catalytic activity">
    <reaction evidence="8">
        <text>fluoride(in) = fluoride(out)</text>
        <dbReference type="Rhea" id="RHEA:76159"/>
        <dbReference type="ChEBI" id="CHEBI:17051"/>
    </reaction>
    <physiologicalReaction direction="left-to-right" evidence="8">
        <dbReference type="Rhea" id="RHEA:76160"/>
    </physiologicalReaction>
</comment>
<dbReference type="HAMAP" id="MF_00454">
    <property type="entry name" value="FluC"/>
    <property type="match status" value="1"/>
</dbReference>
<dbReference type="Pfam" id="PF02537">
    <property type="entry name" value="CRCB"/>
    <property type="match status" value="1"/>
</dbReference>
<evidence type="ECO:0000256" key="10">
    <source>
        <dbReference type="HAMAP-Rule" id="MF_00454"/>
    </source>
</evidence>
<keyword evidence="4 10" id="KW-1133">Transmembrane helix</keyword>
<evidence type="ECO:0000256" key="9">
    <source>
        <dbReference type="ARBA" id="ARBA00049940"/>
    </source>
</evidence>
<feature type="transmembrane region" description="Helical" evidence="10">
    <location>
        <begin position="53"/>
        <end position="74"/>
    </location>
</feature>
<evidence type="ECO:0000256" key="7">
    <source>
        <dbReference type="ARBA" id="ARBA00035120"/>
    </source>
</evidence>
<keyword evidence="10" id="KW-0406">Ion transport</keyword>
<evidence type="ECO:0000256" key="6">
    <source>
        <dbReference type="ARBA" id="ARBA00023303"/>
    </source>
</evidence>
<keyword evidence="5 10" id="KW-0472">Membrane</keyword>
<evidence type="ECO:0000313" key="12">
    <source>
        <dbReference type="Proteomes" id="UP000239209"/>
    </source>
</evidence>
<dbReference type="PANTHER" id="PTHR28259:SF1">
    <property type="entry name" value="FLUORIDE EXPORT PROTEIN 1-RELATED"/>
    <property type="match status" value="1"/>
</dbReference>
<accession>A0A2T0S885</accession>
<comment type="activity regulation">
    <text evidence="10">Na(+) is not transported, but it plays an essential structural role and its presence is essential for fluoride channel function.</text>
</comment>
<sequence>MDPDVDLRVAADRTELRPSPWPVLGMISAGGMLGALARYGIGAAWPHAPAGFAWATWTVNVTGCFLIGVLMVLIHRFRPEQRLLRPFWGVGVLGGYTTFSTATVDVLRAAPATALGYLAATLAGALIAVWLGTALTEAVVRR</sequence>
<keyword evidence="10" id="KW-0813">Transport</keyword>
<name>A0A2T0S885_9ACTN</name>